<dbReference type="PANTHER" id="PTHR40254:SF1">
    <property type="entry name" value="BLR0577 PROTEIN"/>
    <property type="match status" value="1"/>
</dbReference>
<dbReference type="SUPFAM" id="SSF51905">
    <property type="entry name" value="FAD/NAD(P)-binding domain"/>
    <property type="match status" value="2"/>
</dbReference>
<reference evidence="2" key="1">
    <citation type="submission" date="2013-04" db="EMBL/GenBank/DDBJ databases">
        <title>The genome sequencing project of 58 acetic acid bacteria.</title>
        <authorList>
            <person name="Okamoto-Kainuma A."/>
            <person name="Ishikawa M."/>
            <person name="Umino S."/>
            <person name="Koizumi Y."/>
            <person name="Shiwa Y."/>
            <person name="Yoshikawa H."/>
            <person name="Matsutani M."/>
            <person name="Matsushita K."/>
        </authorList>
    </citation>
    <scope>NUCLEOTIDE SEQUENCE</scope>
    <source>
        <strain evidence="2">NRIC 0535</strain>
    </source>
</reference>
<evidence type="ECO:0000259" key="1">
    <source>
        <dbReference type="Pfam" id="PF13454"/>
    </source>
</evidence>
<proteinExistence type="predicted"/>
<feature type="domain" description="FAD-dependent urate hydroxylase HpyO/Asp monooxygenase CreE-like FAD/NAD(P)-binding" evidence="1">
    <location>
        <begin position="8"/>
        <end position="152"/>
    </location>
</feature>
<dbReference type="Proteomes" id="UP001062776">
    <property type="component" value="Unassembled WGS sequence"/>
</dbReference>
<dbReference type="InterPro" id="IPR038732">
    <property type="entry name" value="HpyO/CreE_NAD-binding"/>
</dbReference>
<dbReference type="InterPro" id="IPR036188">
    <property type="entry name" value="FAD/NAD-bd_sf"/>
</dbReference>
<dbReference type="Gene3D" id="3.50.50.60">
    <property type="entry name" value="FAD/NAD(P)-binding domain"/>
    <property type="match status" value="1"/>
</dbReference>
<comment type="caution">
    <text evidence="2">The sequence shown here is derived from an EMBL/GenBank/DDBJ whole genome shotgun (WGS) entry which is preliminary data.</text>
</comment>
<dbReference type="GO" id="GO:0016787">
    <property type="term" value="F:hydrolase activity"/>
    <property type="evidence" value="ECO:0007669"/>
    <property type="project" value="UniProtKB-KW"/>
</dbReference>
<keyword evidence="2" id="KW-0378">Hydrolase</keyword>
<dbReference type="EMBL" id="BAPV01000004">
    <property type="protein sequence ID" value="GBQ84828.1"/>
    <property type="molecule type" value="Genomic_DNA"/>
</dbReference>
<sequence length="457" mass="49439">MTEIHDIAIIGGGASATLLAWNLRHRHGLGCVVIDPTDQPALGLAYGTRSVENLLNVPASGMSALADEPGHFLDWLRRKIDLQIDSQAFIPRAIYGLYLQDLFRQARPLHLRARVTRLSGDADITTLHLDAGTSGAGYCLRARHVVLALGHFAPPLLPGIPTELAGGGRYHHQVWAQNALEAIAPEDPVLLIGSGLTAIDQIMQLRAAGHSGKITVISRHARFPQRHAPAPVLSAPVIEPGQCAPCCTAYLHRLNTALKQGIPWRACIDSLRPVTNDLWAALRPDERARFRRHLQRRWDVVRHRMAPRIAEALDVELKSGAVSLSAGHLQKITTVAGGLCVTLRCNGQLERVTVAHVLNCTGPNLRYDRVDSPLLRDLLDRKLARCGQGGIGLDTTRDGKVIAADGTARLPLHTLGPARQGTLFESIAIPEIRGQAYDLALTLDGLLSGASPQDLCA</sequence>
<name>A0ABQ0PYL0_9PROT</name>
<organism evidence="2 3">
    <name type="scientific">Asaia krungthepensis NRIC 0535</name>
    <dbReference type="NCBI Taxonomy" id="1307925"/>
    <lineage>
        <taxon>Bacteria</taxon>
        <taxon>Pseudomonadati</taxon>
        <taxon>Pseudomonadota</taxon>
        <taxon>Alphaproteobacteria</taxon>
        <taxon>Acetobacterales</taxon>
        <taxon>Acetobacteraceae</taxon>
        <taxon>Asaia</taxon>
    </lineage>
</organism>
<keyword evidence="3" id="KW-1185">Reference proteome</keyword>
<dbReference type="Pfam" id="PF13454">
    <property type="entry name" value="NAD_binding_9"/>
    <property type="match status" value="1"/>
</dbReference>
<dbReference type="PANTHER" id="PTHR40254">
    <property type="entry name" value="BLR0577 PROTEIN"/>
    <property type="match status" value="1"/>
</dbReference>
<protein>
    <submittedName>
        <fullName evidence="2">Hydroxyacylglutathione hydrolase</fullName>
    </submittedName>
</protein>
<evidence type="ECO:0000313" key="2">
    <source>
        <dbReference type="EMBL" id="GBQ84828.1"/>
    </source>
</evidence>
<evidence type="ECO:0000313" key="3">
    <source>
        <dbReference type="Proteomes" id="UP001062776"/>
    </source>
</evidence>
<accession>A0ABQ0PYL0</accession>
<dbReference type="InterPro" id="IPR052189">
    <property type="entry name" value="L-asp_N-monooxygenase_NS-form"/>
</dbReference>
<gene>
    <name evidence="2" type="ORF">AA0535_0603</name>
</gene>
<dbReference type="RefSeq" id="WP_264814429.1">
    <property type="nucleotide sequence ID" value="NZ_BAPV01000004.1"/>
</dbReference>